<evidence type="ECO:0000256" key="8">
    <source>
        <dbReference type="PROSITE-ProRule" id="PRU00855"/>
    </source>
</evidence>
<dbReference type="OrthoDB" id="10010129at2759"/>
<dbReference type="AlphaFoldDB" id="A0A4S2KSC3"/>
<feature type="domain" description="Nanos-type" evidence="9">
    <location>
        <begin position="175"/>
        <end position="229"/>
    </location>
</feature>
<dbReference type="GO" id="GO:0003723">
    <property type="term" value="F:RNA binding"/>
    <property type="evidence" value="ECO:0007669"/>
    <property type="project" value="UniProtKB-UniRule"/>
</dbReference>
<evidence type="ECO:0000256" key="1">
    <source>
        <dbReference type="ARBA" id="ARBA00004496"/>
    </source>
</evidence>
<dbReference type="GO" id="GO:0008270">
    <property type="term" value="F:zinc ion binding"/>
    <property type="evidence" value="ECO:0007669"/>
    <property type="project" value="UniProtKB-KW"/>
</dbReference>
<dbReference type="PANTHER" id="PTHR12887">
    <property type="entry name" value="NANOS PROTEIN"/>
    <property type="match status" value="1"/>
</dbReference>
<keyword evidence="3" id="KW-0479">Metal-binding</keyword>
<reference evidence="10 11" key="1">
    <citation type="journal article" date="2019" name="BMC Genomics">
        <title>New insights from Opisthorchis felineus genome: update on genomics of the epidemiologically important liver flukes.</title>
        <authorList>
            <person name="Ershov N.I."/>
            <person name="Mordvinov V.A."/>
            <person name="Prokhortchouk E.B."/>
            <person name="Pakharukova M.Y."/>
            <person name="Gunbin K.V."/>
            <person name="Ustyantsev K."/>
            <person name="Genaev M.A."/>
            <person name="Blinov A.G."/>
            <person name="Mazur A."/>
            <person name="Boulygina E."/>
            <person name="Tsygankova S."/>
            <person name="Khrameeva E."/>
            <person name="Chekanov N."/>
            <person name="Fan G."/>
            <person name="Xiao A."/>
            <person name="Zhang H."/>
            <person name="Xu X."/>
            <person name="Yang H."/>
            <person name="Solovyev V."/>
            <person name="Lee S.M."/>
            <person name="Liu X."/>
            <person name="Afonnikov D.A."/>
            <person name="Skryabin K.G."/>
        </authorList>
    </citation>
    <scope>NUCLEOTIDE SEQUENCE [LARGE SCALE GENOMIC DNA]</scope>
    <source>
        <strain evidence="10">AK-0245</strain>
        <tissue evidence="10">Whole organism</tissue>
    </source>
</reference>
<evidence type="ECO:0000313" key="10">
    <source>
        <dbReference type="EMBL" id="TGZ52366.1"/>
    </source>
</evidence>
<organism evidence="10 11">
    <name type="scientific">Opisthorchis felineus</name>
    <dbReference type="NCBI Taxonomy" id="147828"/>
    <lineage>
        <taxon>Eukaryota</taxon>
        <taxon>Metazoa</taxon>
        <taxon>Spiralia</taxon>
        <taxon>Lophotrochozoa</taxon>
        <taxon>Platyhelminthes</taxon>
        <taxon>Trematoda</taxon>
        <taxon>Digenea</taxon>
        <taxon>Opisthorchiida</taxon>
        <taxon>Opisthorchiata</taxon>
        <taxon>Opisthorchiidae</taxon>
        <taxon>Opisthorchis</taxon>
    </lineage>
</organism>
<dbReference type="GO" id="GO:0006417">
    <property type="term" value="P:regulation of translation"/>
    <property type="evidence" value="ECO:0007669"/>
    <property type="project" value="UniProtKB-UniRule"/>
</dbReference>
<dbReference type="GO" id="GO:0005737">
    <property type="term" value="C:cytoplasm"/>
    <property type="evidence" value="ECO:0007669"/>
    <property type="project" value="UniProtKB-SubCell"/>
</dbReference>
<dbReference type="Proteomes" id="UP000308267">
    <property type="component" value="Unassembled WGS sequence"/>
</dbReference>
<comment type="subcellular location">
    <subcellularLocation>
        <location evidence="1">Cytoplasm</location>
    </subcellularLocation>
</comment>
<keyword evidence="7 8" id="KW-0694">RNA-binding</keyword>
<dbReference type="STRING" id="147828.A0A4S2KSC3"/>
<keyword evidence="2" id="KW-0963">Cytoplasm</keyword>
<keyword evidence="11" id="KW-1185">Reference proteome</keyword>
<comment type="similarity">
    <text evidence="8">Belongs to the nanos family.</text>
</comment>
<sequence>MEASANRLSAIWERTVSEPLDVPTVPNGLWMDDNSPWSSPSGSPKFSFCSTVCSETPVRDCQITSVQGMNISKVSASTSCSYPSPMSSALAVQLMKCHVQPPPSKAKPAYAKSFQKGSLDNWCNLENELEAWDKRLSRARSGRATIPHSQLIAFGDFVRRLRATVRRKYEEGLDLCAFCRNNGEPFEVYITHKVRDSSGRVTCPVLRLLSCPLCKSTGNAAHTIKYCPFRRKEQF</sequence>
<evidence type="ECO:0000256" key="5">
    <source>
        <dbReference type="ARBA" id="ARBA00022833"/>
    </source>
</evidence>
<evidence type="ECO:0000256" key="7">
    <source>
        <dbReference type="ARBA" id="ARBA00022884"/>
    </source>
</evidence>
<dbReference type="InterPro" id="IPR038129">
    <property type="entry name" value="Nanos_sf"/>
</dbReference>
<comment type="caution">
    <text evidence="10">The sequence shown here is derived from an EMBL/GenBank/DDBJ whole genome shotgun (WGS) entry which is preliminary data.</text>
</comment>
<protein>
    <recommendedName>
        <fullName evidence="9">Nanos-type domain-containing protein</fullName>
    </recommendedName>
</protein>
<gene>
    <name evidence="10" type="ORF">CRM22_010648</name>
</gene>
<proteinExistence type="inferred from homology"/>
<evidence type="ECO:0000256" key="4">
    <source>
        <dbReference type="ARBA" id="ARBA00022771"/>
    </source>
</evidence>
<dbReference type="EMBL" id="SJOL01010039">
    <property type="protein sequence ID" value="TGZ52366.1"/>
    <property type="molecule type" value="Genomic_DNA"/>
</dbReference>
<evidence type="ECO:0000313" key="11">
    <source>
        <dbReference type="Proteomes" id="UP000308267"/>
    </source>
</evidence>
<keyword evidence="4 8" id="KW-0863">Zinc-finger</keyword>
<dbReference type="Pfam" id="PF05741">
    <property type="entry name" value="zf-nanos"/>
    <property type="match status" value="1"/>
</dbReference>
<dbReference type="InterPro" id="IPR024161">
    <property type="entry name" value="Znf_nanos-typ"/>
</dbReference>
<evidence type="ECO:0000256" key="6">
    <source>
        <dbReference type="ARBA" id="ARBA00022845"/>
    </source>
</evidence>
<evidence type="ECO:0000259" key="9">
    <source>
        <dbReference type="PROSITE" id="PS51522"/>
    </source>
</evidence>
<evidence type="ECO:0000256" key="2">
    <source>
        <dbReference type="ARBA" id="ARBA00022490"/>
    </source>
</evidence>
<keyword evidence="6 8" id="KW-0810">Translation regulation</keyword>
<dbReference type="Gene3D" id="4.10.60.30">
    <property type="entry name" value="Nanos, RNA-binding domain"/>
    <property type="match status" value="1"/>
</dbReference>
<accession>A0A4S2KSC3</accession>
<evidence type="ECO:0000256" key="3">
    <source>
        <dbReference type="ARBA" id="ARBA00022723"/>
    </source>
</evidence>
<keyword evidence="5" id="KW-0862">Zinc</keyword>
<dbReference type="InterPro" id="IPR008705">
    <property type="entry name" value="Nanos/Xcar2"/>
</dbReference>
<dbReference type="PROSITE" id="PS51522">
    <property type="entry name" value="ZF_NANOS"/>
    <property type="match status" value="1"/>
</dbReference>
<name>A0A4S2KSC3_OPIFE</name>